<reference evidence="4 5" key="2">
    <citation type="submission" date="2018-11" db="EMBL/GenBank/DDBJ databases">
        <authorList>
            <consortium name="Pathogen Informatics"/>
        </authorList>
    </citation>
    <scope>NUCLEOTIDE SEQUENCE [LARGE SCALE GENOMIC DNA]</scope>
    <source>
        <strain evidence="4 5">NST_G2</strain>
    </source>
</reference>
<reference evidence="6" key="1">
    <citation type="submission" date="2016-06" db="UniProtKB">
        <authorList>
            <consortium name="WormBaseParasite"/>
        </authorList>
    </citation>
    <scope>IDENTIFICATION</scope>
</reference>
<proteinExistence type="inferred from homology"/>
<dbReference type="PANTHER" id="PTHR11886">
    <property type="entry name" value="DYNEIN LIGHT CHAIN"/>
    <property type="match status" value="1"/>
</dbReference>
<dbReference type="Pfam" id="PF01221">
    <property type="entry name" value="Dynein_light"/>
    <property type="match status" value="1"/>
</dbReference>
<dbReference type="SMART" id="SM01375">
    <property type="entry name" value="Dynein_light"/>
    <property type="match status" value="1"/>
</dbReference>
<dbReference type="WBParaSite" id="SSLN_0001551301-mRNA-1">
    <property type="protein sequence ID" value="SSLN_0001551301-mRNA-1"/>
    <property type="gene ID" value="SSLN_0001551301"/>
</dbReference>
<comment type="subcellular location">
    <subcellularLocation>
        <location evidence="1">Cytoplasm</location>
        <location evidence="1">Cytoskeleton</location>
    </subcellularLocation>
</comment>
<feature type="coiled-coil region" evidence="2">
    <location>
        <begin position="46"/>
        <end position="73"/>
    </location>
</feature>
<feature type="transmembrane region" description="Helical" evidence="3">
    <location>
        <begin position="74"/>
        <end position="93"/>
    </location>
</feature>
<keyword evidence="3" id="KW-0812">Transmembrane</keyword>
<dbReference type="GO" id="GO:0007017">
    <property type="term" value="P:microtubule-based process"/>
    <property type="evidence" value="ECO:0007669"/>
    <property type="project" value="InterPro"/>
</dbReference>
<comment type="similarity">
    <text evidence="1">Belongs to the dynein light chain family.</text>
</comment>
<dbReference type="GO" id="GO:0045505">
    <property type="term" value="F:dynein intermediate chain binding"/>
    <property type="evidence" value="ECO:0007669"/>
    <property type="project" value="TreeGrafter"/>
</dbReference>
<keyword evidence="1" id="KW-0206">Cytoskeleton</keyword>
<evidence type="ECO:0000256" key="3">
    <source>
        <dbReference type="SAM" id="Phobius"/>
    </source>
</evidence>
<keyword evidence="3" id="KW-0472">Membrane</keyword>
<keyword evidence="1" id="KW-0505">Motor protein</keyword>
<protein>
    <recommendedName>
        <fullName evidence="1">Dynein light chain</fullName>
    </recommendedName>
</protein>
<keyword evidence="1" id="KW-0243">Dynein</keyword>
<dbReference type="EMBL" id="UYSU01039466">
    <property type="protein sequence ID" value="VDM01339.1"/>
    <property type="molecule type" value="Genomic_DNA"/>
</dbReference>
<evidence type="ECO:0000313" key="6">
    <source>
        <dbReference type="WBParaSite" id="SSLN_0001551301-mRNA-1"/>
    </source>
</evidence>
<evidence type="ECO:0000313" key="4">
    <source>
        <dbReference type="EMBL" id="VDM01339.1"/>
    </source>
</evidence>
<keyword evidence="1" id="KW-0963">Cytoplasm</keyword>
<accession>A0A183TEQ5</accession>
<dbReference type="STRING" id="70667.A0A183TEQ5"/>
<keyword evidence="2" id="KW-0175">Coiled coil</keyword>
<evidence type="ECO:0000256" key="1">
    <source>
        <dbReference type="RuleBase" id="RU365010"/>
    </source>
</evidence>
<dbReference type="CDD" id="cd21450">
    <property type="entry name" value="DLC-like_DYNLL1-like"/>
    <property type="match status" value="1"/>
</dbReference>
<gene>
    <name evidence="4" type="ORF">SSLN_LOCUS14953</name>
</gene>
<organism evidence="6">
    <name type="scientific">Schistocephalus solidus</name>
    <name type="common">Tapeworm</name>
    <dbReference type="NCBI Taxonomy" id="70667"/>
    <lineage>
        <taxon>Eukaryota</taxon>
        <taxon>Metazoa</taxon>
        <taxon>Spiralia</taxon>
        <taxon>Lophotrochozoa</taxon>
        <taxon>Platyhelminthes</taxon>
        <taxon>Cestoda</taxon>
        <taxon>Eucestoda</taxon>
        <taxon>Diphyllobothriidea</taxon>
        <taxon>Diphyllobothriidae</taxon>
        <taxon>Schistocephalus</taxon>
    </lineage>
</organism>
<dbReference type="Proteomes" id="UP000275846">
    <property type="component" value="Unassembled WGS sequence"/>
</dbReference>
<keyword evidence="1" id="KW-0493">Microtubule</keyword>
<sequence length="113" mass="13179">MSVQKDRLFQRPDVESCSPYLPPPKMYGGIELVKVDLPDEERDIALEKLNRLLDKYNVEKDIAQKLKKRMEKKFGGCWSCIVGCSFGCFLSHIEHEYLQVRAERKEVILYRAA</sequence>
<name>A0A183TEQ5_SCHSO</name>
<dbReference type="PANTHER" id="PTHR11886:SF35">
    <property type="entry name" value="DYNEIN LIGHT CHAIN"/>
    <property type="match status" value="1"/>
</dbReference>
<dbReference type="GO" id="GO:0005874">
    <property type="term" value="C:microtubule"/>
    <property type="evidence" value="ECO:0007669"/>
    <property type="project" value="UniProtKB-KW"/>
</dbReference>
<dbReference type="InterPro" id="IPR001372">
    <property type="entry name" value="Dynein_light_chain_typ-1/2"/>
</dbReference>
<keyword evidence="5" id="KW-1185">Reference proteome</keyword>
<dbReference type="GO" id="GO:0005868">
    <property type="term" value="C:cytoplasmic dynein complex"/>
    <property type="evidence" value="ECO:0007669"/>
    <property type="project" value="TreeGrafter"/>
</dbReference>
<evidence type="ECO:0000313" key="5">
    <source>
        <dbReference type="Proteomes" id="UP000275846"/>
    </source>
</evidence>
<dbReference type="Gene3D" id="3.30.740.10">
    <property type="entry name" value="Protein Inhibitor Of Neuronal Nitric Oxide Synthase"/>
    <property type="match status" value="1"/>
</dbReference>
<dbReference type="AlphaFoldDB" id="A0A183TEQ5"/>
<evidence type="ECO:0000256" key="2">
    <source>
        <dbReference type="SAM" id="Coils"/>
    </source>
</evidence>
<dbReference type="SUPFAM" id="SSF54648">
    <property type="entry name" value="DLC"/>
    <property type="match status" value="1"/>
</dbReference>
<dbReference type="InterPro" id="IPR037177">
    <property type="entry name" value="DLC_sf"/>
</dbReference>
<dbReference type="OrthoDB" id="10033309at2759"/>
<keyword evidence="3" id="KW-1133">Transmembrane helix</keyword>